<evidence type="ECO:0000313" key="4">
    <source>
        <dbReference type="Proteomes" id="UP000190328"/>
    </source>
</evidence>
<sequence length="318" mass="37533">MSEMNNVSESAKSYFASHPDWNERYKALINEAFEDEEVQQFLKENKDNLTKEEVKNSYSKLFEFVKEKRKVAEGAENQLAKGFRPRLVLNHHYIDVQYVPTEEYRRYEEEQRIKNCVELMDMPVSIRSADLDGLLALPERKNVMLELSDFLTDFAKERQKFHQGLYIYGNFGIGKSYLLGAIANEFARRKVRTIMVHLPSFIEEVKGSFHSKDKTDNTSEKIERIKEVEILMIDDIGAEDLTEWSRDSLLAVILQYRMQEEKITFFSSNLNFEDLREHLTITKNNTENPMKARRIMERVKFLSREVRMDGNNLRVKED</sequence>
<organism evidence="3 4">
    <name type="scientific">Pilibacter termitis</name>
    <dbReference type="NCBI Taxonomy" id="263852"/>
    <lineage>
        <taxon>Bacteria</taxon>
        <taxon>Bacillati</taxon>
        <taxon>Bacillota</taxon>
        <taxon>Bacilli</taxon>
        <taxon>Lactobacillales</taxon>
        <taxon>Enterococcaceae</taxon>
        <taxon>Pilibacter</taxon>
    </lineage>
</organism>
<dbReference type="CDD" id="cd00009">
    <property type="entry name" value="AAA"/>
    <property type="match status" value="1"/>
</dbReference>
<dbReference type="EMBL" id="FUXI01000015">
    <property type="protein sequence ID" value="SJZ79847.1"/>
    <property type="molecule type" value="Genomic_DNA"/>
</dbReference>
<proteinExistence type="predicted"/>
<protein>
    <submittedName>
        <fullName evidence="3">Primosomal protein DnaI</fullName>
    </submittedName>
</protein>
<reference evidence="4" key="1">
    <citation type="submission" date="2017-02" db="EMBL/GenBank/DDBJ databases">
        <authorList>
            <person name="Varghese N."/>
            <person name="Submissions S."/>
        </authorList>
    </citation>
    <scope>NUCLEOTIDE SEQUENCE [LARGE SCALE GENOMIC DNA]</scope>
    <source>
        <strain evidence="4">ATCC BAA-1030</strain>
    </source>
</reference>
<dbReference type="Pfam" id="PF00308">
    <property type="entry name" value="Bac_DnaA"/>
    <property type="match status" value="1"/>
</dbReference>
<feature type="domain" description="Chromosomal replication initiator protein DnaA ATPAse" evidence="1">
    <location>
        <begin position="155"/>
        <end position="269"/>
    </location>
</feature>
<dbReference type="InterPro" id="IPR027417">
    <property type="entry name" value="P-loop_NTPase"/>
</dbReference>
<dbReference type="AlphaFoldDB" id="A0A1T4NLC9"/>
<feature type="domain" description="Primosomal DnaI N-terminal" evidence="2">
    <location>
        <begin position="4"/>
        <end position="98"/>
    </location>
</feature>
<dbReference type="RefSeq" id="WP_078807398.1">
    <property type="nucleotide sequence ID" value="NZ_FUXI01000015.1"/>
</dbReference>
<dbReference type="Pfam" id="PF07319">
    <property type="entry name" value="DnaI_N"/>
    <property type="match status" value="1"/>
</dbReference>
<accession>A0A1T4NLC9</accession>
<dbReference type="InterPro" id="IPR013317">
    <property type="entry name" value="DnaA_dom"/>
</dbReference>
<evidence type="ECO:0000259" key="2">
    <source>
        <dbReference type="Pfam" id="PF07319"/>
    </source>
</evidence>
<dbReference type="OrthoDB" id="61127at2"/>
<dbReference type="PANTHER" id="PTHR30050:SF8">
    <property type="entry name" value="PRIMOSOMAL PROTEIN DNAI"/>
    <property type="match status" value="1"/>
</dbReference>
<dbReference type="SUPFAM" id="SSF52540">
    <property type="entry name" value="P-loop containing nucleoside triphosphate hydrolases"/>
    <property type="match status" value="1"/>
</dbReference>
<dbReference type="GO" id="GO:0006260">
    <property type="term" value="P:DNA replication"/>
    <property type="evidence" value="ECO:0007669"/>
    <property type="project" value="TreeGrafter"/>
</dbReference>
<evidence type="ECO:0000313" key="3">
    <source>
        <dbReference type="EMBL" id="SJZ79847.1"/>
    </source>
</evidence>
<dbReference type="STRING" id="263852.SAMN02745116_01463"/>
<keyword evidence="4" id="KW-1185">Reference proteome</keyword>
<name>A0A1T4NLC9_9ENTE</name>
<dbReference type="Proteomes" id="UP000190328">
    <property type="component" value="Unassembled WGS sequence"/>
</dbReference>
<evidence type="ECO:0000259" key="1">
    <source>
        <dbReference type="Pfam" id="PF00308"/>
    </source>
</evidence>
<dbReference type="Gene3D" id="3.40.50.300">
    <property type="entry name" value="P-loop containing nucleotide triphosphate hydrolases"/>
    <property type="match status" value="1"/>
</dbReference>
<dbReference type="InterPro" id="IPR009928">
    <property type="entry name" value="DnaI_N"/>
</dbReference>
<gene>
    <name evidence="3" type="ORF">SAMN02745116_01463</name>
</gene>
<dbReference type="PANTHER" id="PTHR30050">
    <property type="entry name" value="CHROMOSOMAL REPLICATION INITIATOR PROTEIN DNAA"/>
    <property type="match status" value="1"/>
</dbReference>
<dbReference type="GO" id="GO:0005524">
    <property type="term" value="F:ATP binding"/>
    <property type="evidence" value="ECO:0007669"/>
    <property type="project" value="InterPro"/>
</dbReference>
<dbReference type="NCBIfam" id="NF006505">
    <property type="entry name" value="PRK08939.1"/>
    <property type="match status" value="1"/>
</dbReference>